<protein>
    <recommendedName>
        <fullName evidence="4">Protein sleepless</fullName>
    </recommendedName>
</protein>
<comment type="caution">
    <text evidence="2">The sequence shown here is derived from an EMBL/GenBank/DDBJ whole genome shotgun (WGS) entry which is preliminary data.</text>
</comment>
<name>A0AAW0TE40_SCYPA</name>
<organism evidence="2 3">
    <name type="scientific">Scylla paramamosain</name>
    <name type="common">Mud crab</name>
    <dbReference type="NCBI Taxonomy" id="85552"/>
    <lineage>
        <taxon>Eukaryota</taxon>
        <taxon>Metazoa</taxon>
        <taxon>Ecdysozoa</taxon>
        <taxon>Arthropoda</taxon>
        <taxon>Crustacea</taxon>
        <taxon>Multicrustacea</taxon>
        <taxon>Malacostraca</taxon>
        <taxon>Eumalacostraca</taxon>
        <taxon>Eucarida</taxon>
        <taxon>Decapoda</taxon>
        <taxon>Pleocyemata</taxon>
        <taxon>Brachyura</taxon>
        <taxon>Eubrachyura</taxon>
        <taxon>Portunoidea</taxon>
        <taxon>Portunidae</taxon>
        <taxon>Portuninae</taxon>
        <taxon>Scylla</taxon>
    </lineage>
</organism>
<gene>
    <name evidence="2" type="ORF">O3P69_016378</name>
</gene>
<accession>A0AAW0TE40</accession>
<reference evidence="2 3" key="1">
    <citation type="submission" date="2023-03" db="EMBL/GenBank/DDBJ databases">
        <title>High-quality genome of Scylla paramamosain provides insights in environmental adaptation.</title>
        <authorList>
            <person name="Zhang L."/>
        </authorList>
    </citation>
    <scope>NUCLEOTIDE SEQUENCE [LARGE SCALE GENOMIC DNA]</scope>
    <source>
        <strain evidence="2">LZ_2023a</strain>
        <tissue evidence="2">Muscle</tissue>
    </source>
</reference>
<dbReference type="EMBL" id="JARAKH010000032">
    <property type="protein sequence ID" value="KAK8385553.1"/>
    <property type="molecule type" value="Genomic_DNA"/>
</dbReference>
<dbReference type="AlphaFoldDB" id="A0AAW0TE40"/>
<proteinExistence type="predicted"/>
<dbReference type="Proteomes" id="UP001487740">
    <property type="component" value="Unassembled WGS sequence"/>
</dbReference>
<evidence type="ECO:0008006" key="4">
    <source>
        <dbReference type="Google" id="ProtNLM"/>
    </source>
</evidence>
<evidence type="ECO:0000256" key="1">
    <source>
        <dbReference type="SAM" id="MobiDB-lite"/>
    </source>
</evidence>
<evidence type="ECO:0000313" key="2">
    <source>
        <dbReference type="EMBL" id="KAK8385553.1"/>
    </source>
</evidence>
<evidence type="ECO:0000313" key="3">
    <source>
        <dbReference type="Proteomes" id="UP001487740"/>
    </source>
</evidence>
<keyword evidence="3" id="KW-1185">Reference proteome</keyword>
<feature type="region of interest" description="Disordered" evidence="1">
    <location>
        <begin position="178"/>
        <end position="202"/>
    </location>
</feature>
<sequence length="202" mass="21569">MRSRTRGRSSTQTRNSVTAKVMAVPWAWGAALALLLTLTLLVTPGGGVECFVCSYSPRGNTSRLDGCTKANFTEEKIETRDCPLGCESVATYDRNDELLNYHRNCATSDTIMTNTCETYTNIILKREVCSCDWAYCNTASGAAPLCAARPSAVLTSLLVLGGALRACALQPPDLQHGPRTALQGAMHSPTAPAVAAGRPLTR</sequence>